<feature type="region of interest" description="Disordered" evidence="1">
    <location>
        <begin position="1"/>
        <end position="29"/>
    </location>
</feature>
<dbReference type="Ensembl" id="ENSSDAT00000016122.1">
    <property type="protein sequence ID" value="ENSSDAP00000014229.1"/>
    <property type="gene ID" value="ENSSDAG00000012832.1"/>
</dbReference>
<organism evidence="2 3">
    <name type="scientific">Spermophilus dauricus</name>
    <name type="common">Daurian ground squirrel</name>
    <dbReference type="NCBI Taxonomy" id="99837"/>
    <lineage>
        <taxon>Eukaryota</taxon>
        <taxon>Metazoa</taxon>
        <taxon>Chordata</taxon>
        <taxon>Craniata</taxon>
        <taxon>Vertebrata</taxon>
        <taxon>Euteleostomi</taxon>
        <taxon>Mammalia</taxon>
        <taxon>Eutheria</taxon>
        <taxon>Euarchontoglires</taxon>
        <taxon>Glires</taxon>
        <taxon>Rodentia</taxon>
        <taxon>Sciuromorpha</taxon>
        <taxon>Sciuridae</taxon>
        <taxon>Xerinae</taxon>
        <taxon>Marmotini</taxon>
        <taxon>Spermophilus</taxon>
    </lineage>
</organism>
<evidence type="ECO:0000256" key="1">
    <source>
        <dbReference type="SAM" id="MobiDB-lite"/>
    </source>
</evidence>
<keyword evidence="3" id="KW-1185">Reference proteome</keyword>
<protein>
    <submittedName>
        <fullName evidence="2">Uncharacterized protein</fullName>
    </submittedName>
</protein>
<proteinExistence type="predicted"/>
<accession>A0A8C9PYM9</accession>
<sequence length="55" mass="6683">MVSRLLHHSHIENSDSKQRRKQHCHQMHDKPKYENGKCLINLVIGWVKYMGEFYM</sequence>
<reference evidence="2" key="2">
    <citation type="submission" date="2025-09" db="UniProtKB">
        <authorList>
            <consortium name="Ensembl"/>
        </authorList>
    </citation>
    <scope>IDENTIFICATION</scope>
</reference>
<name>A0A8C9PYM9_SPEDA</name>
<dbReference type="AlphaFoldDB" id="A0A8C9PYM9"/>
<evidence type="ECO:0000313" key="3">
    <source>
        <dbReference type="Proteomes" id="UP000694422"/>
    </source>
</evidence>
<reference evidence="2" key="1">
    <citation type="submission" date="2025-08" db="UniProtKB">
        <authorList>
            <consortium name="Ensembl"/>
        </authorList>
    </citation>
    <scope>IDENTIFICATION</scope>
</reference>
<dbReference type="Proteomes" id="UP000694422">
    <property type="component" value="Unplaced"/>
</dbReference>
<evidence type="ECO:0000313" key="2">
    <source>
        <dbReference type="Ensembl" id="ENSSDAP00000014229.1"/>
    </source>
</evidence>